<dbReference type="CDD" id="cd06257">
    <property type="entry name" value="DnaJ"/>
    <property type="match status" value="1"/>
</dbReference>
<dbReference type="PROSITE" id="PS51074">
    <property type="entry name" value="DPH_MB"/>
    <property type="match status" value="1"/>
</dbReference>
<dbReference type="GO" id="GO:0005634">
    <property type="term" value="C:nucleus"/>
    <property type="evidence" value="ECO:0007669"/>
    <property type="project" value="UniProtKB-SubCell"/>
</dbReference>
<dbReference type="FunFam" id="3.10.660.10:FF:000003">
    <property type="entry name" value="DNAJ heat shock N-terminal domain-containing protein-like"/>
    <property type="match status" value="1"/>
</dbReference>
<reference evidence="9 10" key="1">
    <citation type="submission" date="2019-03" db="EMBL/GenBank/DDBJ databases">
        <title>WGS assembly of Setaria viridis.</title>
        <authorList>
            <person name="Huang P."/>
            <person name="Jenkins J."/>
            <person name="Grimwood J."/>
            <person name="Barry K."/>
            <person name="Healey A."/>
            <person name="Mamidi S."/>
            <person name="Sreedasyam A."/>
            <person name="Shu S."/>
            <person name="Feldman M."/>
            <person name="Wu J."/>
            <person name="Yu Y."/>
            <person name="Chen C."/>
            <person name="Johnson J."/>
            <person name="Rokhsar D."/>
            <person name="Baxter I."/>
            <person name="Schmutz J."/>
            <person name="Brutnell T."/>
            <person name="Kellogg E."/>
        </authorList>
    </citation>
    <scope>NUCLEOTIDE SEQUENCE [LARGE SCALE GENOMIC DNA]</scope>
    <source>
        <strain evidence="10">cv. A10</strain>
    </source>
</reference>
<evidence type="ECO:0000256" key="1">
    <source>
        <dbReference type="ARBA" id="ARBA00004123"/>
    </source>
</evidence>
<dbReference type="Proteomes" id="UP000298652">
    <property type="component" value="Chromosome 6"/>
</dbReference>
<dbReference type="GO" id="GO:0017183">
    <property type="term" value="P:protein histidyl modification to diphthamide"/>
    <property type="evidence" value="ECO:0007669"/>
    <property type="project" value="InterPro"/>
</dbReference>
<keyword evidence="5" id="KW-0408">Iron</keyword>
<dbReference type="InterPro" id="IPR007872">
    <property type="entry name" value="DPH_MB_dom"/>
</dbReference>
<evidence type="ECO:0000313" key="9">
    <source>
        <dbReference type="EMBL" id="TKW11366.1"/>
    </source>
</evidence>
<gene>
    <name evidence="9" type="ORF">SEVIR_6G228600v2</name>
</gene>
<dbReference type="AlphaFoldDB" id="A0A4V6D5Q3"/>
<dbReference type="GO" id="GO:0005783">
    <property type="term" value="C:endoplasmic reticulum"/>
    <property type="evidence" value="ECO:0007669"/>
    <property type="project" value="UniProtKB-ARBA"/>
</dbReference>
<evidence type="ECO:0000259" key="8">
    <source>
        <dbReference type="PROSITE" id="PS51074"/>
    </source>
</evidence>
<evidence type="ECO:0000313" key="10">
    <source>
        <dbReference type="Proteomes" id="UP000298652"/>
    </source>
</evidence>
<dbReference type="SUPFAM" id="SSF144217">
    <property type="entry name" value="CSL zinc finger"/>
    <property type="match status" value="1"/>
</dbReference>
<evidence type="ECO:0000256" key="4">
    <source>
        <dbReference type="ARBA" id="ARBA00022723"/>
    </source>
</evidence>
<accession>A0A4V6D5Q3</accession>
<dbReference type="OMA" id="NDCEMEW"/>
<dbReference type="Gene3D" id="3.10.660.10">
    <property type="entry name" value="DPH Zinc finger"/>
    <property type="match status" value="1"/>
</dbReference>
<dbReference type="FunFam" id="1.10.287.110:FF:000093">
    <property type="entry name" value="DNAJ heat shock N-terminal domain-containing protein-like"/>
    <property type="match status" value="1"/>
</dbReference>
<dbReference type="PRINTS" id="PR00625">
    <property type="entry name" value="JDOMAIN"/>
</dbReference>
<dbReference type="PANTHER" id="PTHR21454:SF47">
    <property type="entry name" value="DNAJ HEAT SHOCK N-TERMINAL DOMAIN-CONTAINING PROTEIN"/>
    <property type="match status" value="1"/>
</dbReference>
<dbReference type="PROSITE" id="PS50076">
    <property type="entry name" value="DNAJ_2"/>
    <property type="match status" value="1"/>
</dbReference>
<dbReference type="SUPFAM" id="SSF46565">
    <property type="entry name" value="Chaperone J-domain"/>
    <property type="match status" value="1"/>
</dbReference>
<dbReference type="InterPro" id="IPR001623">
    <property type="entry name" value="DnaJ_domain"/>
</dbReference>
<dbReference type="EMBL" id="CM016557">
    <property type="protein sequence ID" value="TKW11365.1"/>
    <property type="molecule type" value="Genomic_DNA"/>
</dbReference>
<comment type="similarity">
    <text evidence="3">Belongs to the DPH4 family.</text>
</comment>
<keyword evidence="10" id="KW-1185">Reference proteome</keyword>
<evidence type="ECO:0000256" key="2">
    <source>
        <dbReference type="ARBA" id="ARBA00004496"/>
    </source>
</evidence>
<dbReference type="GO" id="GO:0046872">
    <property type="term" value="F:metal ion binding"/>
    <property type="evidence" value="ECO:0007669"/>
    <property type="project" value="UniProtKB-KW"/>
</dbReference>
<evidence type="ECO:0008006" key="11">
    <source>
        <dbReference type="Google" id="ProtNLM"/>
    </source>
</evidence>
<organism evidence="9 10">
    <name type="scientific">Setaria viridis</name>
    <name type="common">Green bristlegrass</name>
    <name type="synonym">Setaria italica subsp. viridis</name>
    <dbReference type="NCBI Taxonomy" id="4556"/>
    <lineage>
        <taxon>Eukaryota</taxon>
        <taxon>Viridiplantae</taxon>
        <taxon>Streptophyta</taxon>
        <taxon>Embryophyta</taxon>
        <taxon>Tracheophyta</taxon>
        <taxon>Spermatophyta</taxon>
        <taxon>Magnoliopsida</taxon>
        <taxon>Liliopsida</taxon>
        <taxon>Poales</taxon>
        <taxon>Poaceae</taxon>
        <taxon>PACMAD clade</taxon>
        <taxon>Panicoideae</taxon>
        <taxon>Panicodae</taxon>
        <taxon>Paniceae</taxon>
        <taxon>Cenchrinae</taxon>
        <taxon>Setaria</taxon>
    </lineage>
</organism>
<sequence length="233" mass="25410">MLCSLPRLLGRLKSRRGIVDNALRLYILARTRGQIAAYLLSVCTPLVHRCRSSCGQASTMVLGSNISIQKTLYEVLSVSEDATYGEIRAAYKSAALNTHPDKGHTTLESSVPSSEQQEFLSVQRAWEILRHPASRADYDKQLQSSRQNIEIIASEIKIGDMIVESTADTVELLYPCRCGDYFSITSCELGDMGILVSGDGEVEQQASDSSSASVVLGCGSCSLKVRLIINETL</sequence>
<dbReference type="Gramene" id="TKW11366">
    <property type="protein sequence ID" value="TKW11366"/>
    <property type="gene ID" value="SEVIR_6G228600v2"/>
</dbReference>
<evidence type="ECO:0000256" key="3">
    <source>
        <dbReference type="ARBA" id="ARBA00006169"/>
    </source>
</evidence>
<evidence type="ECO:0000256" key="5">
    <source>
        <dbReference type="ARBA" id="ARBA00023004"/>
    </source>
</evidence>
<dbReference type="InterPro" id="IPR036671">
    <property type="entry name" value="DPH_MB_sf"/>
</dbReference>
<dbReference type="GO" id="GO:0005829">
    <property type="term" value="C:cytosol"/>
    <property type="evidence" value="ECO:0007669"/>
    <property type="project" value="TreeGrafter"/>
</dbReference>
<dbReference type="Gene3D" id="1.10.287.110">
    <property type="entry name" value="DnaJ domain"/>
    <property type="match status" value="1"/>
</dbReference>
<dbReference type="EMBL" id="CM016557">
    <property type="protein sequence ID" value="TKW11366.1"/>
    <property type="molecule type" value="Genomic_DNA"/>
</dbReference>
<keyword evidence="6" id="KW-0539">Nucleus</keyword>
<dbReference type="InterPro" id="IPR044248">
    <property type="entry name" value="DPH3/4-like"/>
</dbReference>
<feature type="domain" description="DPH-type MB" evidence="8">
    <location>
        <begin position="152"/>
        <end position="230"/>
    </location>
</feature>
<dbReference type="Pfam" id="PF00226">
    <property type="entry name" value="DnaJ"/>
    <property type="match status" value="1"/>
</dbReference>
<dbReference type="InterPro" id="IPR036869">
    <property type="entry name" value="J_dom_sf"/>
</dbReference>
<feature type="domain" description="J" evidence="7">
    <location>
        <begin position="71"/>
        <end position="142"/>
    </location>
</feature>
<proteinExistence type="inferred from homology"/>
<dbReference type="PANTHER" id="PTHR21454">
    <property type="entry name" value="DPH3 HOMOLOG-RELATED"/>
    <property type="match status" value="1"/>
</dbReference>
<evidence type="ECO:0000256" key="6">
    <source>
        <dbReference type="ARBA" id="ARBA00023242"/>
    </source>
</evidence>
<comment type="subcellular location">
    <subcellularLocation>
        <location evidence="2">Cytoplasm</location>
    </subcellularLocation>
    <subcellularLocation>
        <location evidence="1">Nucleus</location>
    </subcellularLocation>
</comment>
<dbReference type="Pfam" id="PF05207">
    <property type="entry name" value="Zn_ribbon_CSL"/>
    <property type="match status" value="1"/>
</dbReference>
<protein>
    <recommendedName>
        <fullName evidence="11">J domain-containing protein</fullName>
    </recommendedName>
</protein>
<dbReference type="SMART" id="SM00271">
    <property type="entry name" value="DnaJ"/>
    <property type="match status" value="1"/>
</dbReference>
<name>A0A4V6D5Q3_SETVI</name>
<evidence type="ECO:0000259" key="7">
    <source>
        <dbReference type="PROSITE" id="PS50076"/>
    </source>
</evidence>
<dbReference type="Gramene" id="TKW11365">
    <property type="protein sequence ID" value="TKW11365"/>
    <property type="gene ID" value="SEVIR_6G228600v2"/>
</dbReference>
<keyword evidence="4" id="KW-0479">Metal-binding</keyword>